<evidence type="ECO:0000256" key="1">
    <source>
        <dbReference type="ARBA" id="ARBA00022741"/>
    </source>
</evidence>
<dbReference type="GO" id="GO:0005524">
    <property type="term" value="F:ATP binding"/>
    <property type="evidence" value="ECO:0007669"/>
    <property type="project" value="UniProtKB-KW"/>
</dbReference>
<reference evidence="5" key="1">
    <citation type="submission" date="2021-03" db="EMBL/GenBank/DDBJ databases">
        <title>Chromosome level genome of the anhydrobiotic midge Polypedilum vanderplanki.</title>
        <authorList>
            <person name="Yoshida Y."/>
            <person name="Kikawada T."/>
            <person name="Gusev O."/>
        </authorList>
    </citation>
    <scope>NUCLEOTIDE SEQUENCE</scope>
    <source>
        <strain evidence="5">NIAS01</strain>
        <tissue evidence="5">Whole body or cell culture</tissue>
    </source>
</reference>
<dbReference type="SMART" id="SM00382">
    <property type="entry name" value="AAA"/>
    <property type="match status" value="1"/>
</dbReference>
<feature type="domain" description="AAA+ ATPase" evidence="4">
    <location>
        <begin position="2"/>
        <end position="166"/>
    </location>
</feature>
<keyword evidence="6" id="KW-1185">Reference proteome</keyword>
<evidence type="ECO:0000313" key="5">
    <source>
        <dbReference type="EMBL" id="KAG5681298.1"/>
    </source>
</evidence>
<organism evidence="5 6">
    <name type="scientific">Polypedilum vanderplanki</name>
    <name type="common">Sleeping chironomid midge</name>
    <dbReference type="NCBI Taxonomy" id="319348"/>
    <lineage>
        <taxon>Eukaryota</taxon>
        <taxon>Metazoa</taxon>
        <taxon>Ecdysozoa</taxon>
        <taxon>Arthropoda</taxon>
        <taxon>Hexapoda</taxon>
        <taxon>Insecta</taxon>
        <taxon>Pterygota</taxon>
        <taxon>Neoptera</taxon>
        <taxon>Endopterygota</taxon>
        <taxon>Diptera</taxon>
        <taxon>Nematocera</taxon>
        <taxon>Chironomoidea</taxon>
        <taxon>Chironomidae</taxon>
        <taxon>Chironominae</taxon>
        <taxon>Polypedilum</taxon>
        <taxon>Polypedilum</taxon>
    </lineage>
</organism>
<evidence type="ECO:0000313" key="6">
    <source>
        <dbReference type="Proteomes" id="UP001107558"/>
    </source>
</evidence>
<comment type="caution">
    <text evidence="5">The sequence shown here is derived from an EMBL/GenBank/DDBJ whole genome shotgun (WGS) entry which is preliminary data.</text>
</comment>
<dbReference type="InterPro" id="IPR027417">
    <property type="entry name" value="P-loop_NTPase"/>
</dbReference>
<proteinExistence type="predicted"/>
<dbReference type="SUPFAM" id="SSF52540">
    <property type="entry name" value="P-loop containing nucleoside triphosphate hydrolases"/>
    <property type="match status" value="1"/>
</dbReference>
<evidence type="ECO:0000256" key="3">
    <source>
        <dbReference type="ARBA" id="ARBA00022840"/>
    </source>
</evidence>
<evidence type="ECO:0000259" key="4">
    <source>
        <dbReference type="SMART" id="SM00382"/>
    </source>
</evidence>
<dbReference type="Gene3D" id="3.40.50.300">
    <property type="entry name" value="P-loop containing nucleotide triphosphate hydrolases"/>
    <property type="match status" value="1"/>
</dbReference>
<dbReference type="NCBIfam" id="NF010248">
    <property type="entry name" value="PRK13695.1"/>
    <property type="match status" value="1"/>
</dbReference>
<dbReference type="PANTHER" id="PTHR43146">
    <property type="entry name" value="CANCER-RELATED NUCLEOSIDE-TRIPHOSPHATASE"/>
    <property type="match status" value="1"/>
</dbReference>
<dbReference type="AlphaFoldDB" id="A0A9J6CGH9"/>
<accession>A0A9J6CGH9</accession>
<dbReference type="Proteomes" id="UP001107558">
    <property type="component" value="Chromosome 1"/>
</dbReference>
<dbReference type="PANTHER" id="PTHR43146:SF1">
    <property type="entry name" value="CANCER-RELATED NUCLEOSIDE-TRIPHOSPHATASE"/>
    <property type="match status" value="1"/>
</dbReference>
<protein>
    <recommendedName>
        <fullName evidence="4">AAA+ ATPase domain-containing protein</fullName>
    </recommendedName>
</protein>
<gene>
    <name evidence="5" type="ORF">PVAND_010748</name>
</gene>
<dbReference type="InterPro" id="IPR003593">
    <property type="entry name" value="AAA+_ATPase"/>
</dbReference>
<dbReference type="OrthoDB" id="446244at2759"/>
<dbReference type="InterPro" id="IPR004948">
    <property type="entry name" value="Nuc-triphosphatase_THEP1"/>
</dbReference>
<evidence type="ECO:0000256" key="2">
    <source>
        <dbReference type="ARBA" id="ARBA00022801"/>
    </source>
</evidence>
<dbReference type="GO" id="GO:0017111">
    <property type="term" value="F:ribonucleoside triphosphate phosphatase activity"/>
    <property type="evidence" value="ECO:0007669"/>
    <property type="project" value="InterPro"/>
</dbReference>
<keyword evidence="3" id="KW-0067">ATP-binding</keyword>
<keyword evidence="1" id="KW-0547">Nucleotide-binding</keyword>
<sequence>MPNSFIILTGMPGSGKSTIIKRIVNELRANTMTNLKGFYTEECRNEANERIGFDIKTFDGKEGILARTSTEINSKNKPTNMNYKVGKYVVYVNEFENLCMKYFDISEEKDLLVIDEIGKMELFSKKFEKAINNLLSTKSNLKILATVPLKNSHLLVEQIKSDKNSTLFHITKSNRDDLYAEILNKVKEMIK</sequence>
<keyword evidence="2" id="KW-0378">Hydrolase</keyword>
<dbReference type="EMBL" id="JADBJN010000001">
    <property type="protein sequence ID" value="KAG5681298.1"/>
    <property type="molecule type" value="Genomic_DNA"/>
</dbReference>
<name>A0A9J6CGH9_POLVA</name>
<dbReference type="Pfam" id="PF03266">
    <property type="entry name" value="NTPase_1"/>
    <property type="match status" value="1"/>
</dbReference>